<evidence type="ECO:0000256" key="2">
    <source>
        <dbReference type="ARBA" id="ARBA00022679"/>
    </source>
</evidence>
<evidence type="ECO:0000256" key="3">
    <source>
        <dbReference type="ARBA" id="ARBA00023315"/>
    </source>
</evidence>
<dbReference type="Pfam" id="PF00132">
    <property type="entry name" value="Hexapep"/>
    <property type="match status" value="1"/>
</dbReference>
<evidence type="ECO:0000313" key="5">
    <source>
        <dbReference type="EMBL" id="UXE62499.1"/>
    </source>
</evidence>
<dbReference type="KEGG" id="wna:KA717_06985"/>
<keyword evidence="2" id="KW-0808">Transferase</keyword>
<name>A0A977PX75_9CYAN</name>
<keyword evidence="4" id="KW-0812">Transmembrane</keyword>
<dbReference type="GO" id="GO:0031470">
    <property type="term" value="C:carboxysome"/>
    <property type="evidence" value="ECO:0007669"/>
    <property type="project" value="UniProtKB-ARBA"/>
</dbReference>
<accession>A0A977PX75</accession>
<feature type="transmembrane region" description="Helical" evidence="4">
    <location>
        <begin position="9"/>
        <end position="27"/>
    </location>
</feature>
<dbReference type="CDD" id="cd03354">
    <property type="entry name" value="LbH_SAT"/>
    <property type="match status" value="1"/>
</dbReference>
<sequence length="207" mass="23242">MIKELLKQLIFSLQIFWVLPLILPFLVSTEKTIIRLDVQRWQQLLNLPSRTIFFQLLVLLQSAPEFRNLYYFRLFKGNFAGRLGIMICKVIYRPCPSLFLDYSCNIGAGLFIQHGFSTIVMADLGKNCWVNQQVTIGHQDRTGRPRLGDNVRVTAGAKVLGAIVVGDNVTIGANAVVVKDVPSNCVVVGIPAYIIERNGIKVREPLI</sequence>
<protein>
    <submittedName>
        <fullName evidence="5">Serine acetyltransferase</fullName>
    </submittedName>
</protein>
<organism evidence="5">
    <name type="scientific">Woronichinia naegeliana WA131</name>
    <dbReference type="NCBI Taxonomy" id="2824559"/>
    <lineage>
        <taxon>Bacteria</taxon>
        <taxon>Bacillati</taxon>
        <taxon>Cyanobacteriota</taxon>
        <taxon>Cyanophyceae</taxon>
        <taxon>Synechococcales</taxon>
        <taxon>Coelosphaeriaceae</taxon>
        <taxon>Woronichinia</taxon>
    </lineage>
</organism>
<dbReference type="InterPro" id="IPR001451">
    <property type="entry name" value="Hexapep"/>
</dbReference>
<dbReference type="AlphaFoldDB" id="A0A977PX75"/>
<dbReference type="GO" id="GO:0016746">
    <property type="term" value="F:acyltransferase activity"/>
    <property type="evidence" value="ECO:0007669"/>
    <property type="project" value="UniProtKB-KW"/>
</dbReference>
<evidence type="ECO:0000256" key="1">
    <source>
        <dbReference type="ARBA" id="ARBA00007274"/>
    </source>
</evidence>
<dbReference type="Proteomes" id="UP001065613">
    <property type="component" value="Chromosome"/>
</dbReference>
<dbReference type="EMBL" id="CP073041">
    <property type="protein sequence ID" value="UXE62499.1"/>
    <property type="molecule type" value="Genomic_DNA"/>
</dbReference>
<keyword evidence="3" id="KW-0012">Acyltransferase</keyword>
<dbReference type="SUPFAM" id="SSF51161">
    <property type="entry name" value="Trimeric LpxA-like enzymes"/>
    <property type="match status" value="1"/>
</dbReference>
<dbReference type="InterPro" id="IPR045304">
    <property type="entry name" value="LbH_SAT"/>
</dbReference>
<gene>
    <name evidence="5" type="ORF">KA717_06985</name>
</gene>
<reference evidence="5" key="1">
    <citation type="submission" date="2021-04" db="EMBL/GenBank/DDBJ databases">
        <title>Genome sequence of Woronichinia naegeliana from Washington state freshwater lake bloom.</title>
        <authorList>
            <person name="Dreher T.W."/>
        </authorList>
    </citation>
    <scope>NUCLEOTIDE SEQUENCE</scope>
    <source>
        <strain evidence="5">WA131</strain>
    </source>
</reference>
<dbReference type="InterPro" id="IPR011004">
    <property type="entry name" value="Trimer_LpxA-like_sf"/>
</dbReference>
<keyword evidence="4" id="KW-1133">Transmembrane helix</keyword>
<keyword evidence="4" id="KW-0472">Membrane</keyword>
<evidence type="ECO:0000256" key="4">
    <source>
        <dbReference type="SAM" id="Phobius"/>
    </source>
</evidence>
<dbReference type="GO" id="GO:0043886">
    <property type="term" value="F:structural constituent of carboxysome shell"/>
    <property type="evidence" value="ECO:0007669"/>
    <property type="project" value="UniProtKB-ARBA"/>
</dbReference>
<proteinExistence type="inferred from homology"/>
<dbReference type="Gene3D" id="2.160.10.10">
    <property type="entry name" value="Hexapeptide repeat proteins"/>
    <property type="match status" value="1"/>
</dbReference>
<dbReference type="PANTHER" id="PTHR42811">
    <property type="entry name" value="SERINE ACETYLTRANSFERASE"/>
    <property type="match status" value="1"/>
</dbReference>
<comment type="similarity">
    <text evidence="1">Belongs to the transferase hexapeptide repeat family.</text>
</comment>